<comment type="caution">
    <text evidence="1">The sequence shown here is derived from an EMBL/GenBank/DDBJ whole genome shotgun (WGS) entry which is preliminary data.</text>
</comment>
<proteinExistence type="predicted"/>
<dbReference type="SFLD" id="SFLDG01135">
    <property type="entry name" value="C1.5.6:_HAD__Beta-PGM__Phospha"/>
    <property type="match status" value="1"/>
</dbReference>
<evidence type="ECO:0000313" key="2">
    <source>
        <dbReference type="Proteomes" id="UP000017559"/>
    </source>
</evidence>
<keyword evidence="2" id="KW-1185">Reference proteome</keyword>
<dbReference type="SFLD" id="SFLDS00003">
    <property type="entry name" value="Haloacid_Dehalogenase"/>
    <property type="match status" value="1"/>
</dbReference>
<dbReference type="PANTHER" id="PTHR43481:SF4">
    <property type="entry name" value="GLYCEROL-1-PHOSPHATE PHOSPHOHYDROLASE 1-RELATED"/>
    <property type="match status" value="1"/>
</dbReference>
<dbReference type="Gene3D" id="3.40.50.1000">
    <property type="entry name" value="HAD superfamily/HAD-like"/>
    <property type="match status" value="1"/>
</dbReference>
<dbReference type="InterPro" id="IPR041492">
    <property type="entry name" value="HAD_2"/>
</dbReference>
<dbReference type="SUPFAM" id="SSF56784">
    <property type="entry name" value="HAD-like"/>
    <property type="match status" value="1"/>
</dbReference>
<reference evidence="1 2" key="1">
    <citation type="journal article" date="2014" name="BMC Genomics">
        <title>Genome and secretome analysis of the hemibiotrophic fungal pathogen, Moniliophthora roreri, which causes frosty pod rot disease of cacao: mechanisms of the biotrophic and necrotrophic phases.</title>
        <authorList>
            <person name="Meinhardt L.W."/>
            <person name="Costa G.G.L."/>
            <person name="Thomazella D.P.T."/>
            <person name="Teixeira P.J.P.L."/>
            <person name="Carazzolle M.F."/>
            <person name="Schuster S.C."/>
            <person name="Carlson J.E."/>
            <person name="Guiltinan M.J."/>
            <person name="Mieczkowski P."/>
            <person name="Farmer A."/>
            <person name="Ramaraj T."/>
            <person name="Crozier J."/>
            <person name="Davis R.E."/>
            <person name="Shao J."/>
            <person name="Melnick R.L."/>
            <person name="Pereira G.A.G."/>
            <person name="Bailey B.A."/>
        </authorList>
    </citation>
    <scope>NUCLEOTIDE SEQUENCE [LARGE SCALE GENOMIC DNA]</scope>
    <source>
        <strain evidence="1 2">MCA 2997</strain>
    </source>
</reference>
<dbReference type="GO" id="GO:0050308">
    <property type="term" value="F:sugar-phosphatase activity"/>
    <property type="evidence" value="ECO:0007669"/>
    <property type="project" value="TreeGrafter"/>
</dbReference>
<evidence type="ECO:0000313" key="1">
    <source>
        <dbReference type="EMBL" id="ESK88945.1"/>
    </source>
</evidence>
<dbReference type="InterPro" id="IPR023214">
    <property type="entry name" value="HAD_sf"/>
</dbReference>
<dbReference type="InterPro" id="IPR051806">
    <property type="entry name" value="HAD-like_SPP"/>
</dbReference>
<gene>
    <name evidence="1" type="ORF">Moror_13198</name>
</gene>
<dbReference type="NCBIfam" id="TIGR01509">
    <property type="entry name" value="HAD-SF-IA-v3"/>
    <property type="match status" value="1"/>
</dbReference>
<dbReference type="EMBL" id="AWSO01000604">
    <property type="protein sequence ID" value="ESK88945.1"/>
    <property type="molecule type" value="Genomic_DNA"/>
</dbReference>
<name>V2X8X8_MONRO</name>
<dbReference type="Gene3D" id="1.10.150.240">
    <property type="entry name" value="Putative phosphatase, domain 2"/>
    <property type="match status" value="1"/>
</dbReference>
<dbReference type="InterPro" id="IPR036412">
    <property type="entry name" value="HAD-like_sf"/>
</dbReference>
<dbReference type="Proteomes" id="UP000017559">
    <property type="component" value="Unassembled WGS sequence"/>
</dbReference>
<dbReference type="InterPro" id="IPR006439">
    <property type="entry name" value="HAD-SF_hydro_IA"/>
</dbReference>
<protein>
    <submittedName>
        <fullName evidence="1">Uncharacterized protein</fullName>
    </submittedName>
</protein>
<dbReference type="Pfam" id="PF13419">
    <property type="entry name" value="HAD_2"/>
    <property type="match status" value="1"/>
</dbReference>
<organism evidence="1 2">
    <name type="scientific">Moniliophthora roreri (strain MCA 2997)</name>
    <name type="common">Cocoa frosty pod rot fungus</name>
    <name type="synonym">Crinipellis roreri</name>
    <dbReference type="NCBI Taxonomy" id="1381753"/>
    <lineage>
        <taxon>Eukaryota</taxon>
        <taxon>Fungi</taxon>
        <taxon>Dikarya</taxon>
        <taxon>Basidiomycota</taxon>
        <taxon>Agaricomycotina</taxon>
        <taxon>Agaricomycetes</taxon>
        <taxon>Agaricomycetidae</taxon>
        <taxon>Agaricales</taxon>
        <taxon>Marasmiineae</taxon>
        <taxon>Marasmiaceae</taxon>
        <taxon>Moniliophthora</taxon>
    </lineage>
</organism>
<accession>V2X8X8</accession>
<dbReference type="PANTHER" id="PTHR43481">
    <property type="entry name" value="FRUCTOSE-1-PHOSPHATE PHOSPHATASE"/>
    <property type="match status" value="1"/>
</dbReference>
<dbReference type="KEGG" id="mrr:Moror_13198"/>
<sequence>MGLKTIVVNAILFDMDGTLIDSTPGLVKAWEAFCKDYNLGDPMKIVHETHGRRLYDTLKDVCGIRDEQKLQVEIERFEAEVIRGGPVALPGVISLLTKLKSDHPSSWTIVTSATAFYAPRALEQCGISLPIAGIVTSNDVEHGKPHPDPYLAGARKCRTDPHKCLVIEDAISGLKSGRNAGSKTLAVCTSTQRAAIVGSDAHPDYVVKDLTKVTIQRVDGGIEVTMDDEA</sequence>
<dbReference type="SFLD" id="SFLDG01129">
    <property type="entry name" value="C1.5:_HAD__Beta-PGM__Phosphata"/>
    <property type="match status" value="1"/>
</dbReference>
<dbReference type="STRING" id="1381753.V2X8X8"/>
<dbReference type="AlphaFoldDB" id="V2X8X8"/>
<dbReference type="InterPro" id="IPR023198">
    <property type="entry name" value="PGP-like_dom2"/>
</dbReference>
<dbReference type="HOGENOM" id="CLU_045011_13_4_1"/>
<dbReference type="OrthoDB" id="40579at2759"/>